<evidence type="ECO:0000313" key="3">
    <source>
        <dbReference type="Proteomes" id="UP001596972"/>
    </source>
</evidence>
<dbReference type="EMBL" id="JBHTJA010000032">
    <property type="protein sequence ID" value="MFD0902224.1"/>
    <property type="molecule type" value="Genomic_DNA"/>
</dbReference>
<dbReference type="Proteomes" id="UP001596972">
    <property type="component" value="Unassembled WGS sequence"/>
</dbReference>
<proteinExistence type="predicted"/>
<reference evidence="3" key="1">
    <citation type="journal article" date="2019" name="Int. J. Syst. Evol. Microbiol.">
        <title>The Global Catalogue of Microorganisms (GCM) 10K type strain sequencing project: providing services to taxonomists for standard genome sequencing and annotation.</title>
        <authorList>
            <consortium name="The Broad Institute Genomics Platform"/>
            <consortium name="The Broad Institute Genome Sequencing Center for Infectious Disease"/>
            <person name="Wu L."/>
            <person name="Ma J."/>
        </authorList>
    </citation>
    <scope>NUCLEOTIDE SEQUENCE [LARGE SCALE GENOMIC DNA]</scope>
    <source>
        <strain evidence="3">JCM 31202</strain>
    </source>
</reference>
<dbReference type="InterPro" id="IPR011990">
    <property type="entry name" value="TPR-like_helical_dom_sf"/>
</dbReference>
<feature type="domain" description="HTH cro/C1-type" evidence="1">
    <location>
        <begin position="13"/>
        <end position="79"/>
    </location>
</feature>
<dbReference type="Gene3D" id="1.10.260.40">
    <property type="entry name" value="lambda repressor-like DNA-binding domains"/>
    <property type="match status" value="1"/>
</dbReference>
<dbReference type="InterPro" id="IPR001387">
    <property type="entry name" value="Cro/C1-type_HTH"/>
</dbReference>
<dbReference type="PROSITE" id="PS50943">
    <property type="entry name" value="HTH_CROC1"/>
    <property type="match status" value="1"/>
</dbReference>
<gene>
    <name evidence="2" type="ORF">ACFQ11_17635</name>
</gene>
<dbReference type="SUPFAM" id="SSF47413">
    <property type="entry name" value="lambda repressor-like DNA-binding domains"/>
    <property type="match status" value="1"/>
</dbReference>
<evidence type="ECO:0000259" key="1">
    <source>
        <dbReference type="PROSITE" id="PS50943"/>
    </source>
</evidence>
<dbReference type="RefSeq" id="WP_378299808.1">
    <property type="nucleotide sequence ID" value="NZ_JBHTJA010000032.1"/>
</dbReference>
<dbReference type="Gene3D" id="1.25.40.10">
    <property type="entry name" value="Tetratricopeptide repeat domain"/>
    <property type="match status" value="1"/>
</dbReference>
<dbReference type="SMART" id="SM00530">
    <property type="entry name" value="HTH_XRE"/>
    <property type="match status" value="1"/>
</dbReference>
<sequence length="416" mass="45299">MTPQTQNWLGARLKAERQARGWTQREVAEAVAAAMGDQLTTDVATLVDYVKRWERGRAGVGARYRAALADAFGIPQGRLFDPPEAEDDPVQRRAFLSATAAMGLAITPLDPGASTRRRIGADLVDRLRRRTARLRQLDDVLGGIDTFRVYAAEVSATRRLLGRATYSEATGRGLLGVLAEQTQQAGWAALDSGRMAEAGALFRDSMTAASEAGSTALMGNSLALMSYQRVSAGRRGTVEADAACRVVSPQTPAAVRALLHERAAWAHAVAGPGHSGRVEESLDKARAAIAEADDPAPDWARWVDEVELQIMTGRCWTVLKRPDRAVPALEWALSRYDDSHARDKSLYLSWLTEAHLEARDIDEAARTLTRAIELGADVASARPRQRVRAVIGRLRPHAFEPRVAEAIDRARSLSLV</sequence>
<organism evidence="2 3">
    <name type="scientific">Actinomadura sediminis</name>
    <dbReference type="NCBI Taxonomy" id="1038904"/>
    <lineage>
        <taxon>Bacteria</taxon>
        <taxon>Bacillati</taxon>
        <taxon>Actinomycetota</taxon>
        <taxon>Actinomycetes</taxon>
        <taxon>Streptosporangiales</taxon>
        <taxon>Thermomonosporaceae</taxon>
        <taxon>Actinomadura</taxon>
    </lineage>
</organism>
<evidence type="ECO:0000313" key="2">
    <source>
        <dbReference type="EMBL" id="MFD0902224.1"/>
    </source>
</evidence>
<name>A0ABW3EPF7_9ACTN</name>
<comment type="caution">
    <text evidence="2">The sequence shown here is derived from an EMBL/GenBank/DDBJ whole genome shotgun (WGS) entry which is preliminary data.</text>
</comment>
<dbReference type="CDD" id="cd00093">
    <property type="entry name" value="HTH_XRE"/>
    <property type="match status" value="1"/>
</dbReference>
<keyword evidence="3" id="KW-1185">Reference proteome</keyword>
<protein>
    <submittedName>
        <fullName evidence="2">Helix-turn-helix domain-containing protein</fullName>
    </submittedName>
</protein>
<dbReference type="InterPro" id="IPR010982">
    <property type="entry name" value="Lambda_DNA-bd_dom_sf"/>
</dbReference>
<dbReference type="SUPFAM" id="SSF48452">
    <property type="entry name" value="TPR-like"/>
    <property type="match status" value="1"/>
</dbReference>
<accession>A0ABW3EPF7</accession>